<accession>A0ABD2XZ30</accession>
<keyword evidence="2" id="KW-0677">Repeat</keyword>
<dbReference type="PRINTS" id="PR00364">
    <property type="entry name" value="DISEASERSIST"/>
</dbReference>
<keyword evidence="3" id="KW-0611">Plant defense</keyword>
<sequence>MASTMKNFYSSSSVCTPKWIYDVFLSFRGEDVRKNFVDFFYSALQQKGIYTFKDDEKLERGRSISPALSQAIEESRIAIIVFSKNYASSSWCLDELVKIIECNGVLGQIVLPVFYDVDPSAVRKQKGSFAKHFDKHEDEIEDKERIQRWRAALAKAASFSGWDVPNTANGHEAKCIQKIVEVVMAKLRKVIAIGGENYVGIDSQVQKLNAFLNLGSDDVHFVGIWGMSGIGKTTIARAVFDRISAHFEDAIFLHKVREDSKRYGLENLQEKILSEILCIKDLKISNVFEGSNMMKRRLCYKKVLIVLDDIDHLNQLDALAGQHDWFGAGSRVIITTKDKHLLDAHQVETIYEVDLLNKYEAIQLFSWNAFKKNSPAKDYEELSTQIVHYAGRLPLALKVLGRFLYKRDIAGWRSTVERLKRIPEDEIMEKLKLSFDGLKEIEKEIFLDIACFFEGKMRDYITRVLDSFVFYPDIGIKVLIEKALVTVSEGRILMHPLVQEMGWHIVRQEAPEETGKQSRLWVEEDICDVLARDEVTENVKCLWLDLSTPKKVVIKNKSLEKMYKLRLLKIHNACVSQGLDWIPNEILWLDWHGYSSEFLPDSFQAKKLVCLELRCSHIIQLWKGKKNLQELYIEENVISKRPCSFELLEGFKFSTLGERIERHLKLGNLKIGLTLIGWNLVITLRECIGKASLWLHLYQNL</sequence>
<dbReference type="Proteomes" id="UP001630127">
    <property type="component" value="Unassembled WGS sequence"/>
</dbReference>
<dbReference type="InterPro" id="IPR058192">
    <property type="entry name" value="WHD_ROQ1-like"/>
</dbReference>
<dbReference type="FunFam" id="3.40.50.10140:FF:000007">
    <property type="entry name" value="Disease resistance protein (TIR-NBS-LRR class)"/>
    <property type="match status" value="1"/>
</dbReference>
<dbReference type="InterPro" id="IPR044974">
    <property type="entry name" value="Disease_R_plants"/>
</dbReference>
<dbReference type="AlphaFoldDB" id="A0ABD2XZ30"/>
<dbReference type="Pfam" id="PF00931">
    <property type="entry name" value="NB-ARC"/>
    <property type="match status" value="1"/>
</dbReference>
<dbReference type="Gene3D" id="3.40.50.300">
    <property type="entry name" value="P-loop containing nucleotide triphosphate hydrolases"/>
    <property type="match status" value="1"/>
</dbReference>
<evidence type="ECO:0000256" key="2">
    <source>
        <dbReference type="ARBA" id="ARBA00022737"/>
    </source>
</evidence>
<keyword evidence="4" id="KW-0520">NAD</keyword>
<dbReference type="SUPFAM" id="SSF46785">
    <property type="entry name" value="Winged helix' DNA-binding domain"/>
    <property type="match status" value="1"/>
</dbReference>
<protein>
    <recommendedName>
        <fullName evidence="5">TIR domain-containing protein</fullName>
    </recommendedName>
</protein>
<evidence type="ECO:0000256" key="3">
    <source>
        <dbReference type="ARBA" id="ARBA00022821"/>
    </source>
</evidence>
<proteinExistence type="predicted"/>
<dbReference type="PROSITE" id="PS50104">
    <property type="entry name" value="TIR"/>
    <property type="match status" value="1"/>
</dbReference>
<dbReference type="Pfam" id="PF23282">
    <property type="entry name" value="WHD_ROQ1"/>
    <property type="match status" value="1"/>
</dbReference>
<evidence type="ECO:0000313" key="7">
    <source>
        <dbReference type="Proteomes" id="UP001630127"/>
    </source>
</evidence>
<comment type="caution">
    <text evidence="6">The sequence shown here is derived from an EMBL/GenBank/DDBJ whole genome shotgun (WGS) entry which is preliminary data.</text>
</comment>
<dbReference type="GO" id="GO:0006952">
    <property type="term" value="P:defense response"/>
    <property type="evidence" value="ECO:0007669"/>
    <property type="project" value="UniProtKB-KW"/>
</dbReference>
<dbReference type="InterPro" id="IPR027417">
    <property type="entry name" value="P-loop_NTPase"/>
</dbReference>
<evidence type="ECO:0000256" key="4">
    <source>
        <dbReference type="ARBA" id="ARBA00023027"/>
    </source>
</evidence>
<feature type="domain" description="TIR" evidence="5">
    <location>
        <begin position="19"/>
        <end position="187"/>
    </location>
</feature>
<name>A0ABD2XZ30_9GENT</name>
<keyword evidence="1" id="KW-0433">Leucine-rich repeat</keyword>
<dbReference type="EMBL" id="JBJUIK010000016">
    <property type="protein sequence ID" value="KAL3499781.1"/>
    <property type="molecule type" value="Genomic_DNA"/>
</dbReference>
<dbReference type="Gene3D" id="3.40.50.10140">
    <property type="entry name" value="Toll/interleukin-1 receptor homology (TIR) domain"/>
    <property type="match status" value="1"/>
</dbReference>
<gene>
    <name evidence="6" type="ORF">ACH5RR_038874</name>
</gene>
<dbReference type="PANTHER" id="PTHR11017">
    <property type="entry name" value="LEUCINE-RICH REPEAT-CONTAINING PROTEIN"/>
    <property type="match status" value="1"/>
</dbReference>
<dbReference type="SMART" id="SM00255">
    <property type="entry name" value="TIR"/>
    <property type="match status" value="1"/>
</dbReference>
<evidence type="ECO:0000313" key="6">
    <source>
        <dbReference type="EMBL" id="KAL3499781.1"/>
    </source>
</evidence>
<dbReference type="Gene3D" id="1.10.8.430">
    <property type="entry name" value="Helical domain of apoptotic protease-activating factors"/>
    <property type="match status" value="1"/>
</dbReference>
<dbReference type="InterPro" id="IPR035897">
    <property type="entry name" value="Toll_tir_struct_dom_sf"/>
</dbReference>
<dbReference type="SUPFAM" id="SSF52540">
    <property type="entry name" value="P-loop containing nucleoside triphosphate hydrolases"/>
    <property type="match status" value="1"/>
</dbReference>
<keyword evidence="7" id="KW-1185">Reference proteome</keyword>
<dbReference type="SUPFAM" id="SSF52058">
    <property type="entry name" value="L domain-like"/>
    <property type="match status" value="1"/>
</dbReference>
<evidence type="ECO:0000259" key="5">
    <source>
        <dbReference type="PROSITE" id="PS50104"/>
    </source>
</evidence>
<dbReference type="PANTHER" id="PTHR11017:SF573">
    <property type="entry name" value="ADP-RIBOSYL CYCLASE_CYCLIC ADP-RIBOSE HYDROLASE"/>
    <property type="match status" value="1"/>
</dbReference>
<dbReference type="InterPro" id="IPR002182">
    <property type="entry name" value="NB-ARC"/>
</dbReference>
<evidence type="ECO:0000256" key="1">
    <source>
        <dbReference type="ARBA" id="ARBA00022614"/>
    </source>
</evidence>
<dbReference type="SUPFAM" id="SSF52200">
    <property type="entry name" value="Toll/Interleukin receptor TIR domain"/>
    <property type="match status" value="1"/>
</dbReference>
<dbReference type="InterPro" id="IPR000157">
    <property type="entry name" value="TIR_dom"/>
</dbReference>
<dbReference type="Pfam" id="PF01582">
    <property type="entry name" value="TIR"/>
    <property type="match status" value="1"/>
</dbReference>
<dbReference type="InterPro" id="IPR036390">
    <property type="entry name" value="WH_DNA-bd_sf"/>
</dbReference>
<organism evidence="6 7">
    <name type="scientific">Cinchona calisaya</name>
    <dbReference type="NCBI Taxonomy" id="153742"/>
    <lineage>
        <taxon>Eukaryota</taxon>
        <taxon>Viridiplantae</taxon>
        <taxon>Streptophyta</taxon>
        <taxon>Embryophyta</taxon>
        <taxon>Tracheophyta</taxon>
        <taxon>Spermatophyta</taxon>
        <taxon>Magnoliopsida</taxon>
        <taxon>eudicotyledons</taxon>
        <taxon>Gunneridae</taxon>
        <taxon>Pentapetalae</taxon>
        <taxon>asterids</taxon>
        <taxon>lamiids</taxon>
        <taxon>Gentianales</taxon>
        <taxon>Rubiaceae</taxon>
        <taxon>Cinchonoideae</taxon>
        <taxon>Cinchoneae</taxon>
        <taxon>Cinchona</taxon>
    </lineage>
</organism>
<dbReference type="InterPro" id="IPR042197">
    <property type="entry name" value="Apaf_helical"/>
</dbReference>
<reference evidence="6 7" key="1">
    <citation type="submission" date="2024-11" db="EMBL/GenBank/DDBJ databases">
        <title>A near-complete genome assembly of Cinchona calisaya.</title>
        <authorList>
            <person name="Lian D.C."/>
            <person name="Zhao X.W."/>
            <person name="Wei L."/>
        </authorList>
    </citation>
    <scope>NUCLEOTIDE SEQUENCE [LARGE SCALE GENOMIC DNA]</scope>
    <source>
        <tissue evidence="6">Nenye</tissue>
    </source>
</reference>